<dbReference type="Proteomes" id="UP000320239">
    <property type="component" value="Unassembled WGS sequence"/>
</dbReference>
<dbReference type="InterPro" id="IPR029052">
    <property type="entry name" value="Metallo-depent_PP-like"/>
</dbReference>
<protein>
    <submittedName>
        <fullName evidence="3">Calcineurin-like phosphoesterase family protein</fullName>
    </submittedName>
</protein>
<dbReference type="EMBL" id="VIWY01000001">
    <property type="protein sequence ID" value="TWG26737.1"/>
    <property type="molecule type" value="Genomic_DNA"/>
</dbReference>
<feature type="region of interest" description="Disordered" evidence="1">
    <location>
        <begin position="1"/>
        <end position="26"/>
    </location>
</feature>
<sequence length="594" mass="65545">MPVVPQPRPAEAERAVPSRPSSLDPQQLGFTPRKPIGWLAPLLLLSTGLRALLAILFGAYMDKRELQNALDDDFFDHSATADGEIWLDYVADLGDGFDATYSIAWLLAQRELAVDGAVLPRGRLLLMGGDQVYPLASGDGYENRMKGPYRAALPEAPPGEPRPTLFALPGNHDWYDGLTAFLRLFARRKDGHIGGWRTEQRRSYFAVKLPGNWWLFAVDEQFGAYIDDPQLLYFERAARQVEPDDRVILMTPSPTWVKAEVHPEAYDAVDYFIRTILAPTGAQVRVLVSGDLHHYARYTGEDRELITCGGGGAYLLGTHKLPQRLVVPPRESMTRNRSRSREYDLVARFPDVRTSRRLSWGVFHRVPRRNAGFATMLGIIHTLTMLPMAGAARQGGSIQRLFSIPLVLMLVLILAGTVLFAKPPGAASSKHARHWILGVTHGLAQIALAAGGTWVWLRLPFQDWAWPGPFAIAAILYGPVIAVAATQLLALYLLVAGAFDVNLNELYAGQGIEDAKSFLRLHIDATGTLTIHPLGVHRVCHRWAADPDGEPHAPWLRPEQPLTVHRIEPPIVIAGPGTPHPGHATIPTARGGRE</sequence>
<dbReference type="AlphaFoldDB" id="A0A561WS92"/>
<reference evidence="3 4" key="1">
    <citation type="submission" date="2019-06" db="EMBL/GenBank/DDBJ databases">
        <title>Sequencing the genomes of 1000 actinobacteria strains.</title>
        <authorList>
            <person name="Klenk H.-P."/>
        </authorList>
    </citation>
    <scope>NUCLEOTIDE SEQUENCE [LARGE SCALE GENOMIC DNA]</scope>
    <source>
        <strain evidence="3 4">DSM 43866</strain>
    </source>
</reference>
<keyword evidence="2" id="KW-0812">Transmembrane</keyword>
<evidence type="ECO:0000256" key="1">
    <source>
        <dbReference type="SAM" id="MobiDB-lite"/>
    </source>
</evidence>
<feature type="region of interest" description="Disordered" evidence="1">
    <location>
        <begin position="573"/>
        <end position="594"/>
    </location>
</feature>
<feature type="transmembrane region" description="Helical" evidence="2">
    <location>
        <begin position="38"/>
        <end position="60"/>
    </location>
</feature>
<evidence type="ECO:0000256" key="2">
    <source>
        <dbReference type="SAM" id="Phobius"/>
    </source>
</evidence>
<feature type="transmembrane region" description="Helical" evidence="2">
    <location>
        <begin position="469"/>
        <end position="495"/>
    </location>
</feature>
<feature type="transmembrane region" description="Helical" evidence="2">
    <location>
        <begin position="402"/>
        <end position="422"/>
    </location>
</feature>
<dbReference type="PANTHER" id="PTHR34211">
    <property type="entry name" value="CALCINEURIN-LIKE METALLO-PHOSPHOESTERASE SUPERFAMILY PROTEIN"/>
    <property type="match status" value="1"/>
</dbReference>
<dbReference type="Gene3D" id="3.60.21.10">
    <property type="match status" value="1"/>
</dbReference>
<dbReference type="SUPFAM" id="SSF56300">
    <property type="entry name" value="Metallo-dependent phosphatases"/>
    <property type="match status" value="1"/>
</dbReference>
<keyword evidence="2" id="KW-1133">Transmembrane helix</keyword>
<accession>A0A561WS92</accession>
<proteinExistence type="predicted"/>
<evidence type="ECO:0000313" key="4">
    <source>
        <dbReference type="Proteomes" id="UP000320239"/>
    </source>
</evidence>
<comment type="caution">
    <text evidence="3">The sequence shown here is derived from an EMBL/GenBank/DDBJ whole genome shotgun (WGS) entry which is preliminary data.</text>
</comment>
<keyword evidence="2" id="KW-0472">Membrane</keyword>
<name>A0A561WS92_ACTTI</name>
<gene>
    <name evidence="3" type="ORF">FHX34_1011734</name>
</gene>
<dbReference type="PANTHER" id="PTHR34211:SF3">
    <property type="entry name" value="CALCINEURIN-LIKE METALLO-PHOSPHOESTERASE SUPERFAMILY PROTEIN"/>
    <property type="match status" value="1"/>
</dbReference>
<feature type="transmembrane region" description="Helical" evidence="2">
    <location>
        <begin position="371"/>
        <end position="390"/>
    </location>
</feature>
<dbReference type="RefSeq" id="WP_203723740.1">
    <property type="nucleotide sequence ID" value="NZ_BOMX01000122.1"/>
</dbReference>
<keyword evidence="4" id="KW-1185">Reference proteome</keyword>
<feature type="transmembrane region" description="Helical" evidence="2">
    <location>
        <begin position="434"/>
        <end position="457"/>
    </location>
</feature>
<organism evidence="3 4">
    <name type="scientific">Actinoplanes teichomyceticus</name>
    <dbReference type="NCBI Taxonomy" id="1867"/>
    <lineage>
        <taxon>Bacteria</taxon>
        <taxon>Bacillati</taxon>
        <taxon>Actinomycetota</taxon>
        <taxon>Actinomycetes</taxon>
        <taxon>Micromonosporales</taxon>
        <taxon>Micromonosporaceae</taxon>
        <taxon>Actinoplanes</taxon>
    </lineage>
</organism>
<evidence type="ECO:0000313" key="3">
    <source>
        <dbReference type="EMBL" id="TWG26737.1"/>
    </source>
</evidence>